<comment type="caution">
    <text evidence="7">The sequence shown here is derived from an EMBL/GenBank/DDBJ whole genome shotgun (WGS) entry which is preliminary data.</text>
</comment>
<gene>
    <name evidence="7" type="primary">mec</name>
    <name evidence="7" type="ORF">HRbin22_01805</name>
</gene>
<keyword evidence="2" id="KW-0479">Metal-binding</keyword>
<name>A0A2H5Y7Y3_9CHLR</name>
<dbReference type="InterPro" id="IPR000555">
    <property type="entry name" value="JAMM/MPN+_dom"/>
</dbReference>
<accession>A0A2H5Y7Y3</accession>
<evidence type="ECO:0000256" key="3">
    <source>
        <dbReference type="ARBA" id="ARBA00022801"/>
    </source>
</evidence>
<organism evidence="7 8">
    <name type="scientific">Candidatus Thermoflexus japonica</name>
    <dbReference type="NCBI Taxonomy" id="2035417"/>
    <lineage>
        <taxon>Bacteria</taxon>
        <taxon>Bacillati</taxon>
        <taxon>Chloroflexota</taxon>
        <taxon>Thermoflexia</taxon>
        <taxon>Thermoflexales</taxon>
        <taxon>Thermoflexaceae</taxon>
        <taxon>Thermoflexus</taxon>
    </lineage>
</organism>
<dbReference type="PANTHER" id="PTHR34858">
    <property type="entry name" value="CYSO-CYSTEINE PEPTIDASE"/>
    <property type="match status" value="1"/>
</dbReference>
<proteinExistence type="predicted"/>
<dbReference type="GO" id="GO:0006508">
    <property type="term" value="P:proteolysis"/>
    <property type="evidence" value="ECO:0007669"/>
    <property type="project" value="UniProtKB-KW"/>
</dbReference>
<dbReference type="FunFam" id="3.40.140.10:FF:000085">
    <property type="entry name" value="Mov34/MPN/PAD-1 family protein"/>
    <property type="match status" value="1"/>
</dbReference>
<keyword evidence="4" id="KW-0862">Zinc</keyword>
<feature type="domain" description="JAB1/MPN/MOV34 metalloenzyme" evidence="6">
    <location>
        <begin position="10"/>
        <end position="137"/>
    </location>
</feature>
<dbReference type="InterPro" id="IPR051929">
    <property type="entry name" value="VirAsm_ModProt"/>
</dbReference>
<dbReference type="GO" id="GO:0004180">
    <property type="term" value="F:carboxypeptidase activity"/>
    <property type="evidence" value="ECO:0007669"/>
    <property type="project" value="UniProtKB-KW"/>
</dbReference>
<keyword evidence="5" id="KW-0482">Metalloprotease</keyword>
<keyword evidence="1" id="KW-0645">Protease</keyword>
<dbReference type="PANTHER" id="PTHR34858:SF1">
    <property type="entry name" value="CYSO-CYSTEINE PEPTIDASE"/>
    <property type="match status" value="1"/>
</dbReference>
<dbReference type="GO" id="GO:0008270">
    <property type="term" value="F:zinc ion binding"/>
    <property type="evidence" value="ECO:0007669"/>
    <property type="project" value="TreeGrafter"/>
</dbReference>
<dbReference type="Gene3D" id="3.40.140.10">
    <property type="entry name" value="Cytidine Deaminase, domain 2"/>
    <property type="match status" value="1"/>
</dbReference>
<dbReference type="AlphaFoldDB" id="A0A2H5Y7Y3"/>
<dbReference type="SUPFAM" id="SSF102712">
    <property type="entry name" value="JAB1/MPN domain"/>
    <property type="match status" value="1"/>
</dbReference>
<reference evidence="8" key="1">
    <citation type="submission" date="2017-09" db="EMBL/GenBank/DDBJ databases">
        <title>Metaegenomics of thermophilic ammonia-oxidizing enrichment culture.</title>
        <authorList>
            <person name="Kato S."/>
            <person name="Suzuki K."/>
        </authorList>
    </citation>
    <scope>NUCLEOTIDE SEQUENCE [LARGE SCALE GENOMIC DNA]</scope>
</reference>
<evidence type="ECO:0000256" key="2">
    <source>
        <dbReference type="ARBA" id="ARBA00022723"/>
    </source>
</evidence>
<dbReference type="GO" id="GO:0008235">
    <property type="term" value="F:metalloexopeptidase activity"/>
    <property type="evidence" value="ECO:0007669"/>
    <property type="project" value="TreeGrafter"/>
</dbReference>
<dbReference type="EMBL" id="BEHY01000049">
    <property type="protein sequence ID" value="GBD09549.1"/>
    <property type="molecule type" value="Genomic_DNA"/>
</dbReference>
<dbReference type="CDD" id="cd08070">
    <property type="entry name" value="MPN_like"/>
    <property type="match status" value="1"/>
</dbReference>
<evidence type="ECO:0000256" key="5">
    <source>
        <dbReference type="ARBA" id="ARBA00023049"/>
    </source>
</evidence>
<evidence type="ECO:0000259" key="6">
    <source>
        <dbReference type="SMART" id="SM00232"/>
    </source>
</evidence>
<dbReference type="Pfam" id="PF14464">
    <property type="entry name" value="Prok-JAB"/>
    <property type="match status" value="1"/>
</dbReference>
<sequence length="141" mass="15736">MGHLDPETEPLDLTVEGARRILAHVQAEWPLEACGLLGGIGRRVLAVYPTRNELASPVRYRVHPEDLIRVIQELERQGWELVGIYHSHPHGPPAPSATDVAEAYYPEAVYVIAAPVHGEWRLRAFRIASGAVREVPIRLVE</sequence>
<keyword evidence="3 7" id="KW-0378">Hydrolase</keyword>
<evidence type="ECO:0000256" key="1">
    <source>
        <dbReference type="ARBA" id="ARBA00022670"/>
    </source>
</evidence>
<evidence type="ECO:0000313" key="8">
    <source>
        <dbReference type="Proteomes" id="UP000236642"/>
    </source>
</evidence>
<evidence type="ECO:0000313" key="7">
    <source>
        <dbReference type="EMBL" id="GBD09549.1"/>
    </source>
</evidence>
<keyword evidence="7" id="KW-0121">Carboxypeptidase</keyword>
<dbReference type="InterPro" id="IPR028090">
    <property type="entry name" value="JAB_dom_prok"/>
</dbReference>
<dbReference type="Proteomes" id="UP000236642">
    <property type="component" value="Unassembled WGS sequence"/>
</dbReference>
<dbReference type="EC" id="3.4.17.-" evidence="7"/>
<protein>
    <submittedName>
        <fullName evidence="7">CysO-cysteine peptidase</fullName>
        <ecNumber evidence="7">3.4.17.-</ecNumber>
    </submittedName>
</protein>
<evidence type="ECO:0000256" key="4">
    <source>
        <dbReference type="ARBA" id="ARBA00022833"/>
    </source>
</evidence>
<dbReference type="SMART" id="SM00232">
    <property type="entry name" value="JAB_MPN"/>
    <property type="match status" value="1"/>
</dbReference>